<reference evidence="1 2" key="1">
    <citation type="submission" date="2019-04" db="EMBL/GenBank/DDBJ databases">
        <title>Genome sequencing of Clostridium botulinum Groups I-IV and Clostridium butyricum.</title>
        <authorList>
            <person name="Brunt J."/>
            <person name="Van Vliet A.H.M."/>
            <person name="Stringer S.C."/>
            <person name="Carter A.T."/>
            <person name="Peck M.W."/>
        </authorList>
    </citation>
    <scope>NUCLEOTIDE SEQUENCE [LARGE SCALE GENOMIC DNA]</scope>
    <source>
        <strain evidence="1 2">BL81</strain>
    </source>
</reference>
<accession>A0A6B4JLK7</accession>
<dbReference type="RefSeq" id="WP_003373776.1">
    <property type="nucleotide sequence ID" value="NZ_JACBBA010000002.1"/>
</dbReference>
<name>A0A6B4JLK7_CLOBO</name>
<evidence type="ECO:0000313" key="2">
    <source>
        <dbReference type="Proteomes" id="UP000486903"/>
    </source>
</evidence>
<dbReference type="Pfam" id="PF05954">
    <property type="entry name" value="Phage_GPD"/>
    <property type="match status" value="1"/>
</dbReference>
<proteinExistence type="predicted"/>
<dbReference type="Gene3D" id="2.30.110.50">
    <property type="match status" value="1"/>
</dbReference>
<protein>
    <submittedName>
        <fullName evidence="1">Late control protein D</fullName>
    </submittedName>
</protein>
<dbReference type="SUPFAM" id="SSF69279">
    <property type="entry name" value="Phage tail proteins"/>
    <property type="match status" value="1"/>
</dbReference>
<dbReference type="Gene3D" id="3.55.50.10">
    <property type="entry name" value="Baseplate protein-like domains"/>
    <property type="match status" value="1"/>
</dbReference>
<dbReference type="Proteomes" id="UP000486903">
    <property type="component" value="Unassembled WGS sequence"/>
</dbReference>
<comment type="caution">
    <text evidence="1">The sequence shown here is derived from an EMBL/GenBank/DDBJ whole genome shotgun (WGS) entry which is preliminary data.</text>
</comment>
<evidence type="ECO:0000313" key="1">
    <source>
        <dbReference type="EMBL" id="NFV27407.1"/>
    </source>
</evidence>
<dbReference type="EMBL" id="SXFB01000015">
    <property type="protein sequence ID" value="NFV27407.1"/>
    <property type="molecule type" value="Genomic_DNA"/>
</dbReference>
<dbReference type="AlphaFoldDB" id="A0A6B4JLK7"/>
<sequence length="497" mass="57147">MGEINRLRVKSPYELMKIVDIKIENKPNEHGYLYLKCLIDDSINFNYTIKASTKDEIYVYEELEDKVESIDSNVNINEVNEGNSRRLFCGIVENIKTSNIDGVYYLEIEALTSTYKLDIKDKSRSFQNISMTYDELIGEMLKEYTGFSFNQNIGNGKKIGKPLFQYKETDWNFLKRIASELKSELYCDIIMNYMFNFGIDNKYKYNMNDNISYSAFKDIKKFHEFGGYNEGYNDTDYFYYEVKLRDIFQIGSEINFREKNLYIREYKIYKDKEEILYKYKLCRKNAVWQNIIYNNILRGASLEGKVLAVEGEKVKLHLNIDEVQNQDEAYWFDYAPPSVNLMYSMPLVGERARLYFPNESSEKPIITGCIRSNGDTCGQMKDTSSRYLQTEHGSEIALLPNALNINGGSKEPLSISFDDAIGVTLTSPNELSLNAFGAIIIQTHKQVNINATSQLEVIKTNTTSGVSIEGEIHIKGNNVIKNGSSRESYAPFAEGGE</sequence>
<gene>
    <name evidence="1" type="ORF">FDG31_14740</name>
</gene>
<organism evidence="1 2">
    <name type="scientific">Clostridium botulinum</name>
    <dbReference type="NCBI Taxonomy" id="1491"/>
    <lineage>
        <taxon>Bacteria</taxon>
        <taxon>Bacillati</taxon>
        <taxon>Bacillota</taxon>
        <taxon>Clostridia</taxon>
        <taxon>Eubacteriales</taxon>
        <taxon>Clostridiaceae</taxon>
        <taxon>Clostridium</taxon>
    </lineage>
</organism>